<dbReference type="InterPro" id="IPR024109">
    <property type="entry name" value="Trp-tRNA-ligase_bac-type"/>
</dbReference>
<keyword evidence="4 8" id="KW-0067">ATP-binding</keyword>
<evidence type="ECO:0000256" key="8">
    <source>
        <dbReference type="HAMAP-Rule" id="MF_00140"/>
    </source>
</evidence>
<comment type="subcellular location">
    <subcellularLocation>
        <location evidence="8">Cytoplasm</location>
    </subcellularLocation>
</comment>
<dbReference type="InterPro" id="IPR050203">
    <property type="entry name" value="Trp-tRNA_synthetase"/>
</dbReference>
<dbReference type="EC" id="6.1.1.2" evidence="8"/>
<reference evidence="10 11" key="1">
    <citation type="submission" date="2023-09" db="EMBL/GenBank/DDBJ databases">
        <authorList>
            <person name="Rey-Velasco X."/>
        </authorList>
    </citation>
    <scope>NUCLEOTIDE SEQUENCE [LARGE SCALE GENOMIC DNA]</scope>
    <source>
        <strain evidence="10 11">W335</strain>
    </source>
</reference>
<feature type="binding site" evidence="8">
    <location>
        <begin position="15"/>
        <end position="17"/>
    </location>
    <ligand>
        <name>ATP</name>
        <dbReference type="ChEBI" id="CHEBI:30616"/>
    </ligand>
</feature>
<evidence type="ECO:0000256" key="1">
    <source>
        <dbReference type="ARBA" id="ARBA00005594"/>
    </source>
</evidence>
<evidence type="ECO:0000256" key="7">
    <source>
        <dbReference type="ARBA" id="ARBA00049929"/>
    </source>
</evidence>
<feature type="binding site" evidence="8">
    <location>
        <begin position="23"/>
        <end position="24"/>
    </location>
    <ligand>
        <name>ATP</name>
        <dbReference type="ChEBI" id="CHEBI:30616"/>
    </ligand>
</feature>
<dbReference type="SUPFAM" id="SSF52374">
    <property type="entry name" value="Nucleotidylyl transferase"/>
    <property type="match status" value="1"/>
</dbReference>
<accession>A0ABU3C1M5</accession>
<dbReference type="InterPro" id="IPR002306">
    <property type="entry name" value="Trp-tRNA-ligase"/>
</dbReference>
<keyword evidence="6 8" id="KW-0030">Aminoacyl-tRNA synthetase</keyword>
<evidence type="ECO:0000313" key="11">
    <source>
        <dbReference type="Proteomes" id="UP001251857"/>
    </source>
</evidence>
<evidence type="ECO:0000256" key="9">
    <source>
        <dbReference type="RuleBase" id="RU363036"/>
    </source>
</evidence>
<comment type="caution">
    <text evidence="10">The sequence shown here is derived from an EMBL/GenBank/DDBJ whole genome shotgun (WGS) entry which is preliminary data.</text>
</comment>
<dbReference type="CDD" id="cd00806">
    <property type="entry name" value="TrpRS_core"/>
    <property type="match status" value="1"/>
</dbReference>
<feature type="short sequence motif" description="'HIGH' region" evidence="8">
    <location>
        <begin position="16"/>
        <end position="24"/>
    </location>
</feature>
<dbReference type="PRINTS" id="PR01039">
    <property type="entry name" value="TRNASYNTHTRP"/>
</dbReference>
<dbReference type="NCBIfam" id="TIGR00233">
    <property type="entry name" value="trpS"/>
    <property type="match status" value="1"/>
</dbReference>
<dbReference type="PANTHER" id="PTHR43766:SF1">
    <property type="entry name" value="TRYPTOPHAN--TRNA LIGASE, MITOCHONDRIAL"/>
    <property type="match status" value="1"/>
</dbReference>
<name>A0ABU3C1M5_9GAMM</name>
<dbReference type="InterPro" id="IPR014729">
    <property type="entry name" value="Rossmann-like_a/b/a_fold"/>
</dbReference>
<feature type="binding site" evidence="8">
    <location>
        <position position="139"/>
    </location>
    <ligand>
        <name>L-tryptophan</name>
        <dbReference type="ChEBI" id="CHEBI:57912"/>
    </ligand>
</feature>
<evidence type="ECO:0000256" key="5">
    <source>
        <dbReference type="ARBA" id="ARBA00022917"/>
    </source>
</evidence>
<dbReference type="Gene3D" id="3.40.50.620">
    <property type="entry name" value="HUPs"/>
    <property type="match status" value="1"/>
</dbReference>
<comment type="function">
    <text evidence="8">Catalyzes the attachment of tryptophan to tRNA(Trp).</text>
</comment>
<dbReference type="PANTHER" id="PTHR43766">
    <property type="entry name" value="TRYPTOPHAN--TRNA LIGASE, MITOCHONDRIAL"/>
    <property type="match status" value="1"/>
</dbReference>
<dbReference type="RefSeq" id="WP_311653354.1">
    <property type="nucleotide sequence ID" value="NZ_JAVRIB010000010.1"/>
</dbReference>
<sequence length="339" mass="37202">MPSNTAKPVVLSGIQPSGRLTIGNYIGALKNWVAMQDTHECLFTLVDLHAITVRQDPAALRECCHEFLCLYLACGLDPAKSTLFVQSHVPAHSQLAWILNCHTAMGELNRMTQFKDKSSKHADNINAGLFGYPVLMAADILLYQADAVPVGNDQKQHLELARNLAQRFNARYEAEVFTVPEPFIPEVGARIMSLGEPTAKMSKSDEVEANYVALLDEPKRVVKKIKRAVTDSDAEIRFDEAAKPGVSNLLSMYSAVTGERIPDLEARFAGEGYGKLKGELADAVVAFLEPLQERYRTFRDDPGSLDAILRDGARAARERAAPTLDRVFEVSGFIPAATG</sequence>
<evidence type="ECO:0000256" key="2">
    <source>
        <dbReference type="ARBA" id="ARBA00022598"/>
    </source>
</evidence>
<comment type="subunit">
    <text evidence="8">Homodimer.</text>
</comment>
<dbReference type="InterPro" id="IPR002305">
    <property type="entry name" value="aa-tRNA-synth_Ic"/>
</dbReference>
<keyword evidence="11" id="KW-1185">Reference proteome</keyword>
<evidence type="ECO:0000256" key="6">
    <source>
        <dbReference type="ARBA" id="ARBA00023146"/>
    </source>
</evidence>
<feature type="short sequence motif" description="'KMSKS' region" evidence="8">
    <location>
        <begin position="200"/>
        <end position="204"/>
    </location>
</feature>
<dbReference type="EMBL" id="JAVRIB010000010">
    <property type="protein sequence ID" value="MDT0635454.1"/>
    <property type="molecule type" value="Genomic_DNA"/>
</dbReference>
<dbReference type="GO" id="GO:0004830">
    <property type="term" value="F:tryptophan-tRNA ligase activity"/>
    <property type="evidence" value="ECO:0007669"/>
    <property type="project" value="UniProtKB-EC"/>
</dbReference>
<organism evidence="10 11">
    <name type="scientific">Spectribacter hydrogenoxidans</name>
    <dbReference type="NCBI Taxonomy" id="3075608"/>
    <lineage>
        <taxon>Bacteria</taxon>
        <taxon>Pseudomonadati</taxon>
        <taxon>Pseudomonadota</taxon>
        <taxon>Gammaproteobacteria</taxon>
        <taxon>Salinisphaerales</taxon>
        <taxon>Salinisphaeraceae</taxon>
        <taxon>Spectribacter</taxon>
    </lineage>
</organism>
<evidence type="ECO:0000313" key="10">
    <source>
        <dbReference type="EMBL" id="MDT0635454.1"/>
    </source>
</evidence>
<dbReference type="HAMAP" id="MF_00140_B">
    <property type="entry name" value="Trp_tRNA_synth_B"/>
    <property type="match status" value="1"/>
</dbReference>
<feature type="binding site" evidence="8">
    <location>
        <begin position="151"/>
        <end position="153"/>
    </location>
    <ligand>
        <name>ATP</name>
        <dbReference type="ChEBI" id="CHEBI:30616"/>
    </ligand>
</feature>
<dbReference type="InterPro" id="IPR001412">
    <property type="entry name" value="aa-tRNA-synth_I_CS"/>
</dbReference>
<evidence type="ECO:0000256" key="4">
    <source>
        <dbReference type="ARBA" id="ARBA00022840"/>
    </source>
</evidence>
<comment type="catalytic activity">
    <reaction evidence="7 8">
        <text>tRNA(Trp) + L-tryptophan + ATP = L-tryptophyl-tRNA(Trp) + AMP + diphosphate + H(+)</text>
        <dbReference type="Rhea" id="RHEA:24080"/>
        <dbReference type="Rhea" id="RHEA-COMP:9671"/>
        <dbReference type="Rhea" id="RHEA-COMP:9705"/>
        <dbReference type="ChEBI" id="CHEBI:15378"/>
        <dbReference type="ChEBI" id="CHEBI:30616"/>
        <dbReference type="ChEBI" id="CHEBI:33019"/>
        <dbReference type="ChEBI" id="CHEBI:57912"/>
        <dbReference type="ChEBI" id="CHEBI:78442"/>
        <dbReference type="ChEBI" id="CHEBI:78535"/>
        <dbReference type="ChEBI" id="CHEBI:456215"/>
        <dbReference type="EC" id="6.1.1.2"/>
    </reaction>
</comment>
<dbReference type="PROSITE" id="PS00178">
    <property type="entry name" value="AA_TRNA_LIGASE_I"/>
    <property type="match status" value="1"/>
</dbReference>
<protein>
    <recommendedName>
        <fullName evidence="8">Tryptophan--tRNA ligase</fullName>
        <ecNumber evidence="8">6.1.1.2</ecNumber>
    </recommendedName>
    <alternativeName>
        <fullName evidence="8">Tryptophanyl-tRNA synthetase</fullName>
        <shortName evidence="8">TrpRS</shortName>
    </alternativeName>
</protein>
<keyword evidence="2 8" id="KW-0436">Ligase</keyword>
<proteinExistence type="inferred from homology"/>
<evidence type="ECO:0000256" key="3">
    <source>
        <dbReference type="ARBA" id="ARBA00022741"/>
    </source>
</evidence>
<dbReference type="Proteomes" id="UP001251857">
    <property type="component" value="Unassembled WGS sequence"/>
</dbReference>
<keyword evidence="3 8" id="KW-0547">Nucleotide-binding</keyword>
<feature type="binding site" evidence="8">
    <location>
        <position position="191"/>
    </location>
    <ligand>
        <name>ATP</name>
        <dbReference type="ChEBI" id="CHEBI:30616"/>
    </ligand>
</feature>
<keyword evidence="8" id="KW-0963">Cytoplasm</keyword>
<dbReference type="Pfam" id="PF00579">
    <property type="entry name" value="tRNA-synt_1b"/>
    <property type="match status" value="1"/>
</dbReference>
<keyword evidence="5 8" id="KW-0648">Protein biosynthesis</keyword>
<gene>
    <name evidence="8 10" type="primary">trpS</name>
    <name evidence="10" type="ORF">RM532_10875</name>
</gene>
<dbReference type="Gene3D" id="1.10.240.10">
    <property type="entry name" value="Tyrosyl-Transfer RNA Synthetase"/>
    <property type="match status" value="1"/>
</dbReference>
<feature type="binding site" evidence="8">
    <location>
        <begin position="200"/>
        <end position="204"/>
    </location>
    <ligand>
        <name>ATP</name>
        <dbReference type="ChEBI" id="CHEBI:30616"/>
    </ligand>
</feature>
<comment type="similarity">
    <text evidence="1 8 9">Belongs to the class-I aminoacyl-tRNA synthetase family.</text>
</comment>